<protein>
    <submittedName>
        <fullName evidence="3">Uncharacterized protein</fullName>
    </submittedName>
</protein>
<feature type="signal peptide" evidence="1">
    <location>
        <begin position="1"/>
        <end position="20"/>
    </location>
</feature>
<organism evidence="2 3">
    <name type="scientific">Romanomermis culicivorax</name>
    <name type="common">Nematode worm</name>
    <dbReference type="NCBI Taxonomy" id="13658"/>
    <lineage>
        <taxon>Eukaryota</taxon>
        <taxon>Metazoa</taxon>
        <taxon>Ecdysozoa</taxon>
        <taxon>Nematoda</taxon>
        <taxon>Enoplea</taxon>
        <taxon>Dorylaimia</taxon>
        <taxon>Mermithida</taxon>
        <taxon>Mermithoidea</taxon>
        <taxon>Mermithidae</taxon>
        <taxon>Romanomermis</taxon>
    </lineage>
</organism>
<sequence length="69" mass="7973">MEFLIATLLVFSSLTQSTYQLPTYTQSNEYDLIDLKPIPKRQYFDSLGGMALGKRAPSRYWGGVNHWEQ</sequence>
<name>A0A915L1Y4_ROMCU</name>
<dbReference type="AlphaFoldDB" id="A0A915L1Y4"/>
<keyword evidence="2" id="KW-1185">Reference proteome</keyword>
<evidence type="ECO:0000313" key="2">
    <source>
        <dbReference type="Proteomes" id="UP000887565"/>
    </source>
</evidence>
<evidence type="ECO:0000313" key="3">
    <source>
        <dbReference type="WBParaSite" id="nRc.2.0.1.t44731-RA"/>
    </source>
</evidence>
<feature type="chain" id="PRO_5037757361" evidence="1">
    <location>
        <begin position="21"/>
        <end position="69"/>
    </location>
</feature>
<proteinExistence type="predicted"/>
<evidence type="ECO:0000256" key="1">
    <source>
        <dbReference type="SAM" id="SignalP"/>
    </source>
</evidence>
<accession>A0A915L1Y4</accession>
<dbReference type="WBParaSite" id="nRc.2.0.1.t44731-RA">
    <property type="protein sequence ID" value="nRc.2.0.1.t44731-RA"/>
    <property type="gene ID" value="nRc.2.0.1.g44731"/>
</dbReference>
<dbReference type="Proteomes" id="UP000887565">
    <property type="component" value="Unplaced"/>
</dbReference>
<keyword evidence="1" id="KW-0732">Signal</keyword>
<reference evidence="3" key="1">
    <citation type="submission" date="2022-11" db="UniProtKB">
        <authorList>
            <consortium name="WormBaseParasite"/>
        </authorList>
    </citation>
    <scope>IDENTIFICATION</scope>
</reference>